<proteinExistence type="predicted"/>
<accession>A0A0F8XPS1</accession>
<dbReference type="AlphaFoldDB" id="A0A0F8XPS1"/>
<dbReference type="InterPro" id="IPR011856">
    <property type="entry name" value="tRNA_endonuc-like_dom_sf"/>
</dbReference>
<dbReference type="PANTHER" id="PTHR30547:SF5">
    <property type="entry name" value="NUCLEASE YHCG-RELATED"/>
    <property type="match status" value="1"/>
</dbReference>
<dbReference type="PANTHER" id="PTHR30547">
    <property type="entry name" value="UNCHARACTERIZED PROTEIN YHCG-RELATED"/>
    <property type="match status" value="1"/>
</dbReference>
<dbReference type="Pfam" id="PF06250">
    <property type="entry name" value="YhcG_C"/>
    <property type="match status" value="1"/>
</dbReference>
<dbReference type="InterPro" id="IPR009362">
    <property type="entry name" value="YhcG_C"/>
</dbReference>
<gene>
    <name evidence="2" type="ORF">LCGC14_2996830</name>
</gene>
<organism evidence="2">
    <name type="scientific">marine sediment metagenome</name>
    <dbReference type="NCBI Taxonomy" id="412755"/>
    <lineage>
        <taxon>unclassified sequences</taxon>
        <taxon>metagenomes</taxon>
        <taxon>ecological metagenomes</taxon>
    </lineage>
</organism>
<evidence type="ECO:0000313" key="2">
    <source>
        <dbReference type="EMBL" id="KKK63185.1"/>
    </source>
</evidence>
<dbReference type="EMBL" id="LAZR01061635">
    <property type="protein sequence ID" value="KKK63185.1"/>
    <property type="molecule type" value="Genomic_DNA"/>
</dbReference>
<reference evidence="2" key="1">
    <citation type="journal article" date="2015" name="Nature">
        <title>Complex archaea that bridge the gap between prokaryotes and eukaryotes.</title>
        <authorList>
            <person name="Spang A."/>
            <person name="Saw J.H."/>
            <person name="Jorgensen S.L."/>
            <person name="Zaremba-Niedzwiedzka K."/>
            <person name="Martijn J."/>
            <person name="Lind A.E."/>
            <person name="van Eijk R."/>
            <person name="Schleper C."/>
            <person name="Guy L."/>
            <person name="Ettema T.J."/>
        </authorList>
    </citation>
    <scope>NUCLEOTIDE SEQUENCE</scope>
</reference>
<feature type="domain" description="YhcG PDDEXK nuclease" evidence="1">
    <location>
        <begin position="25"/>
        <end position="160"/>
    </location>
</feature>
<dbReference type="GO" id="GO:0003676">
    <property type="term" value="F:nucleic acid binding"/>
    <property type="evidence" value="ECO:0007669"/>
    <property type="project" value="InterPro"/>
</dbReference>
<dbReference type="Gene3D" id="3.40.1350.10">
    <property type="match status" value="1"/>
</dbReference>
<sequence length="161" mass="18856">MSGKKRRQAVIEEAESKKEKMQPSHFIKDPFVLEFLDVKENEKLAETQLESSLIEKLQQFLLELGNGFAFIGRQYRITADNDHYYIDLVFYNYILKCFLLIDLKTEKLVPQDIGQMDFYVRFFEDKIKQPGDNPTIGLILCTDKNKTIVKYSVLSEGKQIF</sequence>
<protein>
    <recommendedName>
        <fullName evidence="1">YhcG PDDEXK nuclease domain-containing protein</fullName>
    </recommendedName>
</protein>
<evidence type="ECO:0000259" key="1">
    <source>
        <dbReference type="Pfam" id="PF06250"/>
    </source>
</evidence>
<feature type="non-terminal residue" evidence="2">
    <location>
        <position position="161"/>
    </location>
</feature>
<name>A0A0F8XPS1_9ZZZZ</name>
<dbReference type="InterPro" id="IPR053148">
    <property type="entry name" value="PD-DEXK-like_domain"/>
</dbReference>
<comment type="caution">
    <text evidence="2">The sequence shown here is derived from an EMBL/GenBank/DDBJ whole genome shotgun (WGS) entry which is preliminary data.</text>
</comment>